<dbReference type="SUPFAM" id="SSF55874">
    <property type="entry name" value="ATPase domain of HSP90 chaperone/DNA topoisomerase II/histidine kinase"/>
    <property type="match status" value="1"/>
</dbReference>
<proteinExistence type="predicted"/>
<feature type="coiled-coil region" evidence="7">
    <location>
        <begin position="1"/>
        <end position="88"/>
    </location>
</feature>
<keyword evidence="3" id="KW-0597">Phosphoprotein</keyword>
<dbReference type="EC" id="2.7.13.3" evidence="2"/>
<dbReference type="InterPro" id="IPR005467">
    <property type="entry name" value="His_kinase_dom"/>
</dbReference>
<sequence>MDNLMNELKKSQLKNKDLEIDNKDYVNKIKKINEELIKENTELKSRLREKTKQLEDITVELKDFNIMLEDEINERTKSEEALVERERQFRYAVEEAPVPIMLYTEDGNIIKINKTWTDITGYKIEDIPTISELKKISSELATVLENTMMSKFNDFQKKKNDGEVCICTSKEGNRIWDFYSACIGTLQYKQKLLMVVAIDITERKQAEELQKSIQEERKRLYEIKEYDRIKTEFFSNISHELRTPINVIFSAVQLHEIKSKECKCKNASLYINKYTGIMKQNCYRLLRLANNLIDITKIDAGYLDLNEVNVNIVSTVEDITTSVAAYIENKGLSLIFDTDVEEKIIGCDPEKIERIILNLLSNAVKFTPSGGKIMVNIETNSENVCIKVKDTGRGIPEEETYSIFERFIQVDKSLARDHEGSGIGLSLVKCLVELHSGTISVKSKEHYGTEFIINIPCKLVEGKALDRSKQCNNKSESYIEKINIEFSDIYN</sequence>
<evidence type="ECO:0000259" key="9">
    <source>
        <dbReference type="PROSITE" id="PS50112"/>
    </source>
</evidence>
<evidence type="ECO:0000313" key="10">
    <source>
        <dbReference type="EMBL" id="MBD7911008.1"/>
    </source>
</evidence>
<evidence type="ECO:0000256" key="2">
    <source>
        <dbReference type="ARBA" id="ARBA00012438"/>
    </source>
</evidence>
<dbReference type="InterPro" id="IPR036097">
    <property type="entry name" value="HisK_dim/P_sf"/>
</dbReference>
<dbReference type="SMART" id="SM00388">
    <property type="entry name" value="HisKA"/>
    <property type="match status" value="1"/>
</dbReference>
<dbReference type="InterPro" id="IPR000014">
    <property type="entry name" value="PAS"/>
</dbReference>
<dbReference type="PANTHER" id="PTHR43047">
    <property type="entry name" value="TWO-COMPONENT HISTIDINE PROTEIN KINASE"/>
    <property type="match status" value="1"/>
</dbReference>
<keyword evidence="7" id="KW-0175">Coiled coil</keyword>
<dbReference type="InterPro" id="IPR003594">
    <property type="entry name" value="HATPase_dom"/>
</dbReference>
<evidence type="ECO:0000256" key="3">
    <source>
        <dbReference type="ARBA" id="ARBA00022553"/>
    </source>
</evidence>
<dbReference type="RefSeq" id="WP_143315931.1">
    <property type="nucleotide sequence ID" value="NZ_JACSRA010000008.1"/>
</dbReference>
<comment type="caution">
    <text evidence="10">The sequence shown here is derived from an EMBL/GenBank/DDBJ whole genome shotgun (WGS) entry which is preliminary data.</text>
</comment>
<dbReference type="Gene3D" id="3.30.450.20">
    <property type="entry name" value="PAS domain"/>
    <property type="match status" value="1"/>
</dbReference>
<dbReference type="InterPro" id="IPR035965">
    <property type="entry name" value="PAS-like_dom_sf"/>
</dbReference>
<feature type="domain" description="Histidine kinase" evidence="8">
    <location>
        <begin position="236"/>
        <end position="459"/>
    </location>
</feature>
<dbReference type="Gene3D" id="1.10.287.130">
    <property type="match status" value="1"/>
</dbReference>
<dbReference type="InterPro" id="IPR004358">
    <property type="entry name" value="Sig_transdc_His_kin-like_C"/>
</dbReference>
<dbReference type="CDD" id="cd00082">
    <property type="entry name" value="HisKA"/>
    <property type="match status" value="1"/>
</dbReference>
<dbReference type="InterPro" id="IPR003661">
    <property type="entry name" value="HisK_dim/P_dom"/>
</dbReference>
<dbReference type="PROSITE" id="PS50112">
    <property type="entry name" value="PAS"/>
    <property type="match status" value="1"/>
</dbReference>
<evidence type="ECO:0000313" key="11">
    <source>
        <dbReference type="Proteomes" id="UP000627781"/>
    </source>
</evidence>
<dbReference type="InterPro" id="IPR036890">
    <property type="entry name" value="HATPase_C_sf"/>
</dbReference>
<protein>
    <recommendedName>
        <fullName evidence="2">histidine kinase</fullName>
        <ecNumber evidence="2">2.7.13.3</ecNumber>
    </recommendedName>
</protein>
<dbReference type="Gene3D" id="3.30.565.10">
    <property type="entry name" value="Histidine kinase-like ATPase, C-terminal domain"/>
    <property type="match status" value="1"/>
</dbReference>
<feature type="domain" description="PAS" evidence="9">
    <location>
        <begin position="85"/>
        <end position="127"/>
    </location>
</feature>
<evidence type="ECO:0000256" key="1">
    <source>
        <dbReference type="ARBA" id="ARBA00000085"/>
    </source>
</evidence>
<organism evidence="10 11">
    <name type="scientific">Clostridium cibarium</name>
    <dbReference type="NCBI Taxonomy" id="2762247"/>
    <lineage>
        <taxon>Bacteria</taxon>
        <taxon>Bacillati</taxon>
        <taxon>Bacillota</taxon>
        <taxon>Clostridia</taxon>
        <taxon>Eubacteriales</taxon>
        <taxon>Clostridiaceae</taxon>
        <taxon>Clostridium</taxon>
    </lineage>
</organism>
<evidence type="ECO:0000256" key="4">
    <source>
        <dbReference type="ARBA" id="ARBA00022679"/>
    </source>
</evidence>
<dbReference type="SUPFAM" id="SSF47384">
    <property type="entry name" value="Homodimeric domain of signal transducing histidine kinase"/>
    <property type="match status" value="1"/>
</dbReference>
<dbReference type="EMBL" id="JACSRA010000008">
    <property type="protein sequence ID" value="MBD7911008.1"/>
    <property type="molecule type" value="Genomic_DNA"/>
</dbReference>
<dbReference type="PROSITE" id="PS50109">
    <property type="entry name" value="HIS_KIN"/>
    <property type="match status" value="1"/>
</dbReference>
<dbReference type="NCBIfam" id="TIGR00229">
    <property type="entry name" value="sensory_box"/>
    <property type="match status" value="1"/>
</dbReference>
<dbReference type="PRINTS" id="PR00344">
    <property type="entry name" value="BCTRLSENSOR"/>
</dbReference>
<name>A0ABR8PS65_9CLOT</name>
<evidence type="ECO:0000256" key="7">
    <source>
        <dbReference type="SAM" id="Coils"/>
    </source>
</evidence>
<dbReference type="SUPFAM" id="SSF55785">
    <property type="entry name" value="PYP-like sensor domain (PAS domain)"/>
    <property type="match status" value="1"/>
</dbReference>
<dbReference type="Pfam" id="PF13188">
    <property type="entry name" value="PAS_8"/>
    <property type="match status" value="1"/>
</dbReference>
<dbReference type="Proteomes" id="UP000627781">
    <property type="component" value="Unassembled WGS sequence"/>
</dbReference>
<accession>A0ABR8PS65</accession>
<keyword evidence="11" id="KW-1185">Reference proteome</keyword>
<reference evidence="10 11" key="1">
    <citation type="submission" date="2020-08" db="EMBL/GenBank/DDBJ databases">
        <title>A Genomic Blueprint of the Chicken Gut Microbiome.</title>
        <authorList>
            <person name="Gilroy R."/>
            <person name="Ravi A."/>
            <person name="Getino M."/>
            <person name="Pursley I."/>
            <person name="Horton D.L."/>
            <person name="Alikhan N.-F."/>
            <person name="Baker D."/>
            <person name="Gharbi K."/>
            <person name="Hall N."/>
            <person name="Watson M."/>
            <person name="Adriaenssens E.M."/>
            <person name="Foster-Nyarko E."/>
            <person name="Jarju S."/>
            <person name="Secka A."/>
            <person name="Antonio M."/>
            <person name="Oren A."/>
            <person name="Chaudhuri R."/>
            <person name="La Ragione R.M."/>
            <person name="Hildebrand F."/>
            <person name="Pallen M.J."/>
        </authorList>
    </citation>
    <scope>NUCLEOTIDE SEQUENCE [LARGE SCALE GENOMIC DNA]</scope>
    <source>
        <strain evidence="10 11">Sa3CVN1</strain>
    </source>
</reference>
<dbReference type="Pfam" id="PF00512">
    <property type="entry name" value="HisKA"/>
    <property type="match status" value="1"/>
</dbReference>
<keyword evidence="6" id="KW-0902">Two-component regulatory system</keyword>
<evidence type="ECO:0000259" key="8">
    <source>
        <dbReference type="PROSITE" id="PS50109"/>
    </source>
</evidence>
<keyword evidence="4" id="KW-0808">Transferase</keyword>
<dbReference type="GO" id="GO:0016301">
    <property type="term" value="F:kinase activity"/>
    <property type="evidence" value="ECO:0007669"/>
    <property type="project" value="UniProtKB-KW"/>
</dbReference>
<dbReference type="PANTHER" id="PTHR43047:SF72">
    <property type="entry name" value="OSMOSENSING HISTIDINE PROTEIN KINASE SLN1"/>
    <property type="match status" value="1"/>
</dbReference>
<keyword evidence="5 10" id="KW-0418">Kinase</keyword>
<dbReference type="Pfam" id="PF02518">
    <property type="entry name" value="HATPase_c"/>
    <property type="match status" value="1"/>
</dbReference>
<gene>
    <name evidence="10" type="ORF">H9661_06540</name>
</gene>
<comment type="catalytic activity">
    <reaction evidence="1">
        <text>ATP + protein L-histidine = ADP + protein N-phospho-L-histidine.</text>
        <dbReference type="EC" id="2.7.13.3"/>
    </reaction>
</comment>
<evidence type="ECO:0000256" key="6">
    <source>
        <dbReference type="ARBA" id="ARBA00023012"/>
    </source>
</evidence>
<evidence type="ECO:0000256" key="5">
    <source>
        <dbReference type="ARBA" id="ARBA00022777"/>
    </source>
</evidence>
<dbReference type="SMART" id="SM00387">
    <property type="entry name" value="HATPase_c"/>
    <property type="match status" value="1"/>
</dbReference>